<feature type="transmembrane region" description="Helical" evidence="1">
    <location>
        <begin position="90"/>
        <end position="107"/>
    </location>
</feature>
<feature type="transmembrane region" description="Helical" evidence="1">
    <location>
        <begin position="37"/>
        <end position="61"/>
    </location>
</feature>
<dbReference type="AlphaFoldDB" id="A0A0G1WZC2"/>
<comment type="caution">
    <text evidence="2">The sequence shown here is derived from an EMBL/GenBank/DDBJ whole genome shotgun (WGS) entry which is preliminary data.</text>
</comment>
<feature type="transmembrane region" description="Helical" evidence="1">
    <location>
        <begin position="6"/>
        <end position="25"/>
    </location>
</feature>
<sequence>MREFLLMVHPTTGALAIFATIWVFVEALNASAQNRARLLWGSIVAAVFMVITCVVGGYWYVTYYAADKAIILAGPWPMAHTVVMEFKEHLFFATLILSLLLPIVIWSNNIVSNRGVRMLVLVIAALVVLTSFAIEGAGAMISMAVRMGLIQ</sequence>
<evidence type="ECO:0000256" key="1">
    <source>
        <dbReference type="SAM" id="Phobius"/>
    </source>
</evidence>
<dbReference type="Proteomes" id="UP000034273">
    <property type="component" value="Unassembled WGS sequence"/>
</dbReference>
<organism evidence="2 3">
    <name type="scientific">Candidatus Kaiserbacteria bacterium GW2011_GWA2_52_12</name>
    <dbReference type="NCBI Taxonomy" id="1618671"/>
    <lineage>
        <taxon>Bacteria</taxon>
        <taxon>Candidatus Kaiseribacteriota</taxon>
    </lineage>
</organism>
<protein>
    <recommendedName>
        <fullName evidence="4">DUF2231 domain-containing protein</fullName>
    </recommendedName>
</protein>
<accession>A0A0G1WZC2</accession>
<evidence type="ECO:0000313" key="3">
    <source>
        <dbReference type="Proteomes" id="UP000034273"/>
    </source>
</evidence>
<evidence type="ECO:0008006" key="4">
    <source>
        <dbReference type="Google" id="ProtNLM"/>
    </source>
</evidence>
<keyword evidence="1" id="KW-1133">Transmembrane helix</keyword>
<name>A0A0G1WZC2_9BACT</name>
<dbReference type="EMBL" id="LCQW01000009">
    <property type="protein sequence ID" value="KKW24213.1"/>
    <property type="molecule type" value="Genomic_DNA"/>
</dbReference>
<keyword evidence="1" id="KW-0812">Transmembrane</keyword>
<gene>
    <name evidence="2" type="ORF">UY67_C0009G0019</name>
</gene>
<feature type="transmembrane region" description="Helical" evidence="1">
    <location>
        <begin position="119"/>
        <end position="145"/>
    </location>
</feature>
<keyword evidence="1" id="KW-0472">Membrane</keyword>
<reference evidence="2 3" key="1">
    <citation type="journal article" date="2015" name="Nature">
        <title>rRNA introns, odd ribosomes, and small enigmatic genomes across a large radiation of phyla.</title>
        <authorList>
            <person name="Brown C.T."/>
            <person name="Hug L.A."/>
            <person name="Thomas B.C."/>
            <person name="Sharon I."/>
            <person name="Castelle C.J."/>
            <person name="Singh A."/>
            <person name="Wilkins M.J."/>
            <person name="Williams K.H."/>
            <person name="Banfield J.F."/>
        </authorList>
    </citation>
    <scope>NUCLEOTIDE SEQUENCE [LARGE SCALE GENOMIC DNA]</scope>
</reference>
<proteinExistence type="predicted"/>
<evidence type="ECO:0000313" key="2">
    <source>
        <dbReference type="EMBL" id="KKW24213.1"/>
    </source>
</evidence>